<gene>
    <name evidence="1" type="ORF">EKI59_07105</name>
</gene>
<comment type="caution">
    <text evidence="1">The sequence shown here is derived from an EMBL/GenBank/DDBJ whole genome shotgun (WGS) entry which is preliminary data.</text>
</comment>
<dbReference type="OrthoDB" id="4412702at2"/>
<accession>A0A6C1TWL6</accession>
<dbReference type="Proteomes" id="UP000336646">
    <property type="component" value="Unassembled WGS sequence"/>
</dbReference>
<reference evidence="1 2" key="1">
    <citation type="submission" date="2018-12" db="EMBL/GenBank/DDBJ databases">
        <title>Corynebacterium sanguinis sp. nov., a clinically-associated and environmental corynebacterium.</title>
        <authorList>
            <person name="Gonzales-Siles L."/>
            <person name="Jaen-Luchoro D."/>
            <person name="Cardew S."/>
            <person name="Inganas E."/>
            <person name="Ohlen M."/>
            <person name="Jensie-Markopolous S."/>
            <person name="Pinyeiro-Iglesias B."/>
            <person name="Molin K."/>
            <person name="Skovbjerg S."/>
            <person name="Svensson-Stadler L."/>
            <person name="Funke G."/>
            <person name="Moore E.R.B."/>
        </authorList>
    </citation>
    <scope>NUCLEOTIDE SEQUENCE [LARGE SCALE GENOMIC DNA]</scope>
    <source>
        <strain evidence="1 2">58734</strain>
    </source>
</reference>
<protein>
    <submittedName>
        <fullName evidence="1">Uncharacterized protein</fullName>
    </submittedName>
</protein>
<sequence length="138" mass="14912">MRSGSNYSVTGCGGTEIATARHGFFRPKMDATISGAPCSIEFSNSPLTARLTRGTQPAATLQRQWDGMFQEFGRPHRYTLSIKRHTGERTRAAILGITVAVDMMVLAAQQAGSTKKRSALMAKGAFFSADAVGRDNRI</sequence>
<organism evidence="1 2">
    <name type="scientific">Corynebacterium sanguinis</name>
    <dbReference type="NCBI Taxonomy" id="2594913"/>
    <lineage>
        <taxon>Bacteria</taxon>
        <taxon>Bacillati</taxon>
        <taxon>Actinomycetota</taxon>
        <taxon>Actinomycetes</taxon>
        <taxon>Mycobacteriales</taxon>
        <taxon>Corynebacteriaceae</taxon>
        <taxon>Corynebacterium</taxon>
    </lineage>
</organism>
<dbReference type="AlphaFoldDB" id="A0A6C1TWL6"/>
<evidence type="ECO:0000313" key="2">
    <source>
        <dbReference type="Proteomes" id="UP000336646"/>
    </source>
</evidence>
<proteinExistence type="predicted"/>
<dbReference type="RefSeq" id="WP_144773268.1">
    <property type="nucleotide sequence ID" value="NZ_JALXLI010000014.1"/>
</dbReference>
<evidence type="ECO:0000313" key="1">
    <source>
        <dbReference type="EMBL" id="TVS28417.1"/>
    </source>
</evidence>
<name>A0A6C1TWL6_9CORY</name>
<dbReference type="EMBL" id="RXIR01000013">
    <property type="protein sequence ID" value="TVS28417.1"/>
    <property type="molecule type" value="Genomic_DNA"/>
</dbReference>